<keyword evidence="2" id="KW-1185">Reference proteome</keyword>
<dbReference type="AlphaFoldDB" id="A0A5C5WXR2"/>
<accession>A0A5C5WXR2</accession>
<organism evidence="1 2">
    <name type="scientific">Allorhodopirellula solitaria</name>
    <dbReference type="NCBI Taxonomy" id="2527987"/>
    <lineage>
        <taxon>Bacteria</taxon>
        <taxon>Pseudomonadati</taxon>
        <taxon>Planctomycetota</taxon>
        <taxon>Planctomycetia</taxon>
        <taxon>Pirellulales</taxon>
        <taxon>Pirellulaceae</taxon>
        <taxon>Allorhodopirellula</taxon>
    </lineage>
</organism>
<evidence type="ECO:0000313" key="2">
    <source>
        <dbReference type="Proteomes" id="UP000318053"/>
    </source>
</evidence>
<comment type="caution">
    <text evidence="1">The sequence shown here is derived from an EMBL/GenBank/DDBJ whole genome shotgun (WGS) entry which is preliminary data.</text>
</comment>
<sequence length="82" mass="9401">MGSASNKDSVNEAVFRLQWLFGDEVPDEIFTAEDHLAVLLDQFDIPHSELVYGQVVRAPRPLPEDLYEGLETLFDKEPRINR</sequence>
<proteinExistence type="predicted"/>
<dbReference type="Proteomes" id="UP000318053">
    <property type="component" value="Unassembled WGS sequence"/>
</dbReference>
<gene>
    <name evidence="1" type="ORF">CA85_49290</name>
</gene>
<reference evidence="1 2" key="1">
    <citation type="submission" date="2019-02" db="EMBL/GenBank/DDBJ databases">
        <title>Deep-cultivation of Planctomycetes and their phenomic and genomic characterization uncovers novel biology.</title>
        <authorList>
            <person name="Wiegand S."/>
            <person name="Jogler M."/>
            <person name="Boedeker C."/>
            <person name="Pinto D."/>
            <person name="Vollmers J."/>
            <person name="Rivas-Marin E."/>
            <person name="Kohn T."/>
            <person name="Peeters S.H."/>
            <person name="Heuer A."/>
            <person name="Rast P."/>
            <person name="Oberbeckmann S."/>
            <person name="Bunk B."/>
            <person name="Jeske O."/>
            <person name="Meyerdierks A."/>
            <person name="Storesund J.E."/>
            <person name="Kallscheuer N."/>
            <person name="Luecker S."/>
            <person name="Lage O.M."/>
            <person name="Pohl T."/>
            <person name="Merkel B.J."/>
            <person name="Hornburger P."/>
            <person name="Mueller R.-W."/>
            <person name="Bruemmer F."/>
            <person name="Labrenz M."/>
            <person name="Spormann A.M."/>
            <person name="Op Den Camp H."/>
            <person name="Overmann J."/>
            <person name="Amann R."/>
            <person name="Jetten M.S.M."/>
            <person name="Mascher T."/>
            <person name="Medema M.H."/>
            <person name="Devos D.P."/>
            <person name="Kaster A.-K."/>
            <person name="Ovreas L."/>
            <person name="Rohde M."/>
            <person name="Galperin M.Y."/>
            <person name="Jogler C."/>
        </authorList>
    </citation>
    <scope>NUCLEOTIDE SEQUENCE [LARGE SCALE GENOMIC DNA]</scope>
    <source>
        <strain evidence="1 2">CA85</strain>
    </source>
</reference>
<dbReference type="OrthoDB" id="284378at2"/>
<protein>
    <submittedName>
        <fullName evidence="1">Uncharacterized protein</fullName>
    </submittedName>
</protein>
<evidence type="ECO:0000313" key="1">
    <source>
        <dbReference type="EMBL" id="TWT55516.1"/>
    </source>
</evidence>
<dbReference type="EMBL" id="SJPK01000025">
    <property type="protein sequence ID" value="TWT55516.1"/>
    <property type="molecule type" value="Genomic_DNA"/>
</dbReference>
<dbReference type="RefSeq" id="WP_146393787.1">
    <property type="nucleotide sequence ID" value="NZ_SJPK01000025.1"/>
</dbReference>
<name>A0A5C5WXR2_9BACT</name>